<protein>
    <submittedName>
        <fullName evidence="6">Bifunctional 4-hydroxy-2-oxoglutarate aldolase/2-dehydro-3-deoxy-phosphogluconate aldolase</fullName>
    </submittedName>
</protein>
<dbReference type="InterPro" id="IPR000887">
    <property type="entry name" value="Aldlse_KDPG_KHG"/>
</dbReference>
<evidence type="ECO:0000313" key="6">
    <source>
        <dbReference type="EMBL" id="WXG69491.1"/>
    </source>
</evidence>
<dbReference type="InterPro" id="IPR013785">
    <property type="entry name" value="Aldolase_TIM"/>
</dbReference>
<keyword evidence="5" id="KW-0119">Carbohydrate metabolism</keyword>
<sequence length="203" mass="20704">METMNAWFDEAFTSVPVMAILRGFSPARTVELAHRGWDAGITCIEVPIQTPAAVAALVAVAEAATDRGMTVGAGTVVTTELVAIAHASGASFTVAPGFDPVVAQASVDAGMPHLPGVATGTDVQNAAAFGLGWVKAFPASVLGAAWFAAMKGPFPELRFVATGGMNARNAPDYLGAGADVVAVGSALEDDSQIELLTDLFVSR</sequence>
<proteinExistence type="inferred from homology"/>
<dbReference type="PANTHER" id="PTHR30246">
    <property type="entry name" value="2-KETO-3-DEOXY-6-PHOSPHOGLUCONATE ALDOLASE"/>
    <property type="match status" value="1"/>
</dbReference>
<comment type="pathway">
    <text evidence="1">Carbohydrate acid metabolism.</text>
</comment>
<reference evidence="6 7" key="1">
    <citation type="submission" date="2024-03" db="EMBL/GenBank/DDBJ databases">
        <title>Natural products discovery in diverse microorganisms through a two-stage MS feature dereplication strategy.</title>
        <authorList>
            <person name="Zhang R."/>
        </authorList>
    </citation>
    <scope>NUCLEOTIDE SEQUENCE [LARGE SCALE GENOMIC DNA]</scope>
    <source>
        <strain evidence="6 7">18930</strain>
    </source>
</reference>
<dbReference type="Gene3D" id="3.20.20.70">
    <property type="entry name" value="Aldolase class I"/>
    <property type="match status" value="1"/>
</dbReference>
<comment type="subunit">
    <text evidence="3">Homotrimer.</text>
</comment>
<accession>A0ABZ2PP23</accession>
<evidence type="ECO:0000313" key="7">
    <source>
        <dbReference type="Proteomes" id="UP001432000"/>
    </source>
</evidence>
<keyword evidence="4" id="KW-0456">Lyase</keyword>
<dbReference type="Proteomes" id="UP001432000">
    <property type="component" value="Chromosome"/>
</dbReference>
<dbReference type="PANTHER" id="PTHR30246:SF1">
    <property type="entry name" value="2-DEHYDRO-3-DEOXY-6-PHOSPHOGALACTONATE ALDOLASE-RELATED"/>
    <property type="match status" value="1"/>
</dbReference>
<dbReference type="RefSeq" id="WP_338890301.1">
    <property type="nucleotide sequence ID" value="NZ_CP147846.1"/>
</dbReference>
<dbReference type="CDD" id="cd00452">
    <property type="entry name" value="KDPG_aldolase"/>
    <property type="match status" value="1"/>
</dbReference>
<keyword evidence="7" id="KW-1185">Reference proteome</keyword>
<evidence type="ECO:0000256" key="1">
    <source>
        <dbReference type="ARBA" id="ARBA00004761"/>
    </source>
</evidence>
<evidence type="ECO:0000256" key="2">
    <source>
        <dbReference type="ARBA" id="ARBA00006906"/>
    </source>
</evidence>
<evidence type="ECO:0000256" key="4">
    <source>
        <dbReference type="ARBA" id="ARBA00023239"/>
    </source>
</evidence>
<dbReference type="EMBL" id="CP147846">
    <property type="protein sequence ID" value="WXG69491.1"/>
    <property type="molecule type" value="Genomic_DNA"/>
</dbReference>
<comment type="similarity">
    <text evidence="2">Belongs to the KHG/KDPG aldolase family.</text>
</comment>
<dbReference type="SUPFAM" id="SSF51569">
    <property type="entry name" value="Aldolase"/>
    <property type="match status" value="1"/>
</dbReference>
<evidence type="ECO:0000256" key="3">
    <source>
        <dbReference type="ARBA" id="ARBA00011233"/>
    </source>
</evidence>
<dbReference type="Pfam" id="PF01081">
    <property type="entry name" value="Aldolase"/>
    <property type="match status" value="1"/>
</dbReference>
<name>A0ABZ2PP23_9NOCA</name>
<evidence type="ECO:0000256" key="5">
    <source>
        <dbReference type="ARBA" id="ARBA00023277"/>
    </source>
</evidence>
<organism evidence="6 7">
    <name type="scientific">Rhodococcus sovatensis</name>
    <dbReference type="NCBI Taxonomy" id="1805840"/>
    <lineage>
        <taxon>Bacteria</taxon>
        <taxon>Bacillati</taxon>
        <taxon>Actinomycetota</taxon>
        <taxon>Actinomycetes</taxon>
        <taxon>Mycobacteriales</taxon>
        <taxon>Nocardiaceae</taxon>
        <taxon>Rhodococcus</taxon>
    </lineage>
</organism>
<gene>
    <name evidence="6" type="ORF">WDS16_02735</name>
</gene>